<proteinExistence type="predicted"/>
<organism evidence="1 2">
    <name type="scientific">Virgisporangium ochraceum</name>
    <dbReference type="NCBI Taxonomy" id="65505"/>
    <lineage>
        <taxon>Bacteria</taxon>
        <taxon>Bacillati</taxon>
        <taxon>Actinomycetota</taxon>
        <taxon>Actinomycetes</taxon>
        <taxon>Micromonosporales</taxon>
        <taxon>Micromonosporaceae</taxon>
        <taxon>Virgisporangium</taxon>
    </lineage>
</organism>
<sequence length="127" mass="13183">MATVTLRPPNGVIADAPVTTTGETVVVPVGPADGRPVAVVIADRDGARLRPVVDIERLAWCAVTASALAAAAVVAAGVTRRRPAIGSVSMGPGGWVSLKGAALPPLRPATRRPWWARLLRARRLVVE</sequence>
<comment type="caution">
    <text evidence="1">The sequence shown here is derived from an EMBL/GenBank/DDBJ whole genome shotgun (WGS) entry which is preliminary data.</text>
</comment>
<dbReference type="Proteomes" id="UP000635606">
    <property type="component" value="Unassembled WGS sequence"/>
</dbReference>
<accession>A0A8J3ZZ08</accession>
<dbReference type="RefSeq" id="WP_203931349.1">
    <property type="nucleotide sequence ID" value="NZ_BOPH01000088.1"/>
</dbReference>
<name>A0A8J3ZZ08_9ACTN</name>
<dbReference type="AlphaFoldDB" id="A0A8J3ZZ08"/>
<reference evidence="1" key="1">
    <citation type="submission" date="2021-01" db="EMBL/GenBank/DDBJ databases">
        <title>Whole genome shotgun sequence of Virgisporangium ochraceum NBRC 16418.</title>
        <authorList>
            <person name="Komaki H."/>
            <person name="Tamura T."/>
        </authorList>
    </citation>
    <scope>NUCLEOTIDE SEQUENCE</scope>
    <source>
        <strain evidence="1">NBRC 16418</strain>
    </source>
</reference>
<evidence type="ECO:0000313" key="2">
    <source>
        <dbReference type="Proteomes" id="UP000635606"/>
    </source>
</evidence>
<dbReference type="EMBL" id="BOPH01000088">
    <property type="protein sequence ID" value="GIJ71482.1"/>
    <property type="molecule type" value="Genomic_DNA"/>
</dbReference>
<protein>
    <submittedName>
        <fullName evidence="1">Uncharacterized protein</fullName>
    </submittedName>
</protein>
<gene>
    <name evidence="1" type="ORF">Voc01_063990</name>
</gene>
<evidence type="ECO:0000313" key="1">
    <source>
        <dbReference type="EMBL" id="GIJ71482.1"/>
    </source>
</evidence>
<keyword evidence="2" id="KW-1185">Reference proteome</keyword>